<gene>
    <name evidence="1" type="ORF">BT96DRAFT_492333</name>
</gene>
<accession>A0A6A4GPQ0</accession>
<reference evidence="1" key="1">
    <citation type="journal article" date="2019" name="Environ. Microbiol.">
        <title>Fungal ecological strategies reflected in gene transcription - a case study of two litter decomposers.</title>
        <authorList>
            <person name="Barbi F."/>
            <person name="Kohler A."/>
            <person name="Barry K."/>
            <person name="Baskaran P."/>
            <person name="Daum C."/>
            <person name="Fauchery L."/>
            <person name="Ihrmark K."/>
            <person name="Kuo A."/>
            <person name="LaButti K."/>
            <person name="Lipzen A."/>
            <person name="Morin E."/>
            <person name="Grigoriev I.V."/>
            <person name="Henrissat B."/>
            <person name="Lindahl B."/>
            <person name="Martin F."/>
        </authorList>
    </citation>
    <scope>NUCLEOTIDE SEQUENCE</scope>
    <source>
        <strain evidence="1">JB14</strain>
    </source>
</reference>
<organism evidence="1 2">
    <name type="scientific">Gymnopus androsaceus JB14</name>
    <dbReference type="NCBI Taxonomy" id="1447944"/>
    <lineage>
        <taxon>Eukaryota</taxon>
        <taxon>Fungi</taxon>
        <taxon>Dikarya</taxon>
        <taxon>Basidiomycota</taxon>
        <taxon>Agaricomycotina</taxon>
        <taxon>Agaricomycetes</taxon>
        <taxon>Agaricomycetidae</taxon>
        <taxon>Agaricales</taxon>
        <taxon>Marasmiineae</taxon>
        <taxon>Omphalotaceae</taxon>
        <taxon>Gymnopus</taxon>
    </lineage>
</organism>
<dbReference type="EMBL" id="ML769818">
    <property type="protein sequence ID" value="KAE9387164.1"/>
    <property type="molecule type" value="Genomic_DNA"/>
</dbReference>
<keyword evidence="2" id="KW-1185">Reference proteome</keyword>
<dbReference type="AlphaFoldDB" id="A0A6A4GPQ0"/>
<evidence type="ECO:0000313" key="2">
    <source>
        <dbReference type="Proteomes" id="UP000799118"/>
    </source>
</evidence>
<protein>
    <submittedName>
        <fullName evidence="1">Uncharacterized protein</fullName>
    </submittedName>
</protein>
<evidence type="ECO:0000313" key="1">
    <source>
        <dbReference type="EMBL" id="KAE9387164.1"/>
    </source>
</evidence>
<proteinExistence type="predicted"/>
<name>A0A6A4GPQ0_9AGAR</name>
<dbReference type="Proteomes" id="UP000799118">
    <property type="component" value="Unassembled WGS sequence"/>
</dbReference>
<sequence>MYKAITKQMDITVQIATDQTDASPNQAWSGIQKMAVQYQSIMTNLLKQTIECAAAIQKFTGQGFQGRVTQVDNIQKVSKVKGLTENLKFTLLHGMDLATAFIFRFIKIVNESSMQHPYALIACTVILALPMCKVLMQQMDIDLQTVDLTAGSWDYAQWLWAGIKDIIPQLKSTIMNLLKMEHAGFIHKTGRIVHAFL</sequence>